<sequence length="268" mass="28356">MAFSTILPFAYEHKASATTSSRKLLTAALVTFVSVVTLASVLPFSSSSASAPLSRSRIYPVRAATAAADFEFTAEQELAAVTSFVTAVASNALPASVDASAPIDPQLVLEFGISGDAQSELEEMQQDVWNLNPVVLYGQKHSAASRSVKATLSSLNLSPPPTFVDVDTREDASIVSAIVTRVTGATEFPILLVGGKVIATDDLEALQAFGELKTILAAAGATVDGSKKVKVHERKQIKVTRTDSGVVLEGQKRELTQEELVFRGFITL</sequence>
<evidence type="ECO:0000313" key="2">
    <source>
        <dbReference type="Proteomes" id="UP001556367"/>
    </source>
</evidence>
<protein>
    <submittedName>
        <fullName evidence="1">Uncharacterized protein</fullName>
    </submittedName>
</protein>
<dbReference type="SUPFAM" id="SSF52833">
    <property type="entry name" value="Thioredoxin-like"/>
    <property type="match status" value="1"/>
</dbReference>
<proteinExistence type="predicted"/>
<dbReference type="InterPro" id="IPR036249">
    <property type="entry name" value="Thioredoxin-like_sf"/>
</dbReference>
<comment type="caution">
    <text evidence="1">The sequence shown here is derived from an EMBL/GenBank/DDBJ whole genome shotgun (WGS) entry which is preliminary data.</text>
</comment>
<evidence type="ECO:0000313" key="1">
    <source>
        <dbReference type="EMBL" id="KAL0945353.1"/>
    </source>
</evidence>
<dbReference type="PROSITE" id="PS51354">
    <property type="entry name" value="GLUTAREDOXIN_2"/>
    <property type="match status" value="1"/>
</dbReference>
<dbReference type="Proteomes" id="UP001556367">
    <property type="component" value="Unassembled WGS sequence"/>
</dbReference>
<organism evidence="1 2">
    <name type="scientific">Hohenbuehelia grisea</name>
    <dbReference type="NCBI Taxonomy" id="104357"/>
    <lineage>
        <taxon>Eukaryota</taxon>
        <taxon>Fungi</taxon>
        <taxon>Dikarya</taxon>
        <taxon>Basidiomycota</taxon>
        <taxon>Agaricomycotina</taxon>
        <taxon>Agaricomycetes</taxon>
        <taxon>Agaricomycetidae</taxon>
        <taxon>Agaricales</taxon>
        <taxon>Pleurotineae</taxon>
        <taxon>Pleurotaceae</taxon>
        <taxon>Hohenbuehelia</taxon>
    </lineage>
</organism>
<accession>A0ABR3IPY6</accession>
<gene>
    <name evidence="1" type="ORF">HGRIS_000851</name>
</gene>
<dbReference type="Gene3D" id="3.40.30.10">
    <property type="entry name" value="Glutaredoxin"/>
    <property type="match status" value="1"/>
</dbReference>
<dbReference type="EMBL" id="JASNQZ010000018">
    <property type="protein sequence ID" value="KAL0945353.1"/>
    <property type="molecule type" value="Genomic_DNA"/>
</dbReference>
<dbReference type="PANTHER" id="PTHR45694">
    <property type="entry name" value="GLUTAREDOXIN 2"/>
    <property type="match status" value="1"/>
</dbReference>
<dbReference type="PANTHER" id="PTHR45694:SF18">
    <property type="entry name" value="GLUTAREDOXIN-1-RELATED"/>
    <property type="match status" value="1"/>
</dbReference>
<name>A0ABR3IPY6_9AGAR</name>
<keyword evidence="2" id="KW-1185">Reference proteome</keyword>
<reference evidence="2" key="1">
    <citation type="submission" date="2024-06" db="EMBL/GenBank/DDBJ databases">
        <title>Multi-omics analyses provide insights into the biosynthesis of the anticancer antibiotic pleurotin in Hohenbuehelia grisea.</title>
        <authorList>
            <person name="Weaver J.A."/>
            <person name="Alberti F."/>
        </authorList>
    </citation>
    <scope>NUCLEOTIDE SEQUENCE [LARGE SCALE GENOMIC DNA]</scope>
    <source>
        <strain evidence="2">T-177</strain>
    </source>
</reference>